<dbReference type="AlphaFoldDB" id="A0AA36BBX5"/>
<reference evidence="1" key="1">
    <citation type="submission" date="2023-08" db="EMBL/GenBank/DDBJ databases">
        <authorList>
            <person name="Alioto T."/>
            <person name="Alioto T."/>
            <person name="Gomez Garrido J."/>
        </authorList>
    </citation>
    <scope>NUCLEOTIDE SEQUENCE</scope>
</reference>
<sequence length="108" mass="11901">MILGLDLADPYFRTICEVATEFSDSDSGGEGSFEDNQDIISCALQQWRMQLHRGRRFLNAPPYLQCKETVEAVLVVVHPPIFSIGGGPKCLAAALLPCSLTYVITRNL</sequence>
<dbReference type="EMBL" id="OX597826">
    <property type="protein sequence ID" value="CAI9731565.1"/>
    <property type="molecule type" value="Genomic_DNA"/>
</dbReference>
<dbReference type="Proteomes" id="UP001162480">
    <property type="component" value="Chromosome 13"/>
</dbReference>
<proteinExistence type="predicted"/>
<keyword evidence="2" id="KW-1185">Reference proteome</keyword>
<evidence type="ECO:0000313" key="1">
    <source>
        <dbReference type="EMBL" id="CAI9731565.1"/>
    </source>
</evidence>
<organism evidence="1 2">
    <name type="scientific">Octopus vulgaris</name>
    <name type="common">Common octopus</name>
    <dbReference type="NCBI Taxonomy" id="6645"/>
    <lineage>
        <taxon>Eukaryota</taxon>
        <taxon>Metazoa</taxon>
        <taxon>Spiralia</taxon>
        <taxon>Lophotrochozoa</taxon>
        <taxon>Mollusca</taxon>
        <taxon>Cephalopoda</taxon>
        <taxon>Coleoidea</taxon>
        <taxon>Octopodiformes</taxon>
        <taxon>Octopoda</taxon>
        <taxon>Incirrata</taxon>
        <taxon>Octopodidae</taxon>
        <taxon>Octopus</taxon>
    </lineage>
</organism>
<name>A0AA36BBX5_OCTVU</name>
<gene>
    <name evidence="1" type="ORF">OCTVUL_1B000082</name>
</gene>
<accession>A0AA36BBX5</accession>
<protein>
    <submittedName>
        <fullName evidence="1">Uncharacterized protein</fullName>
    </submittedName>
</protein>
<evidence type="ECO:0000313" key="2">
    <source>
        <dbReference type="Proteomes" id="UP001162480"/>
    </source>
</evidence>